<dbReference type="Pfam" id="PF23271">
    <property type="entry name" value="HEAT_GCN1"/>
    <property type="match status" value="1"/>
</dbReference>
<protein>
    <recommendedName>
        <fullName evidence="4">TOG domain-containing protein</fullName>
    </recommendedName>
</protein>
<comment type="caution">
    <text evidence="5">The sequence shown here is derived from an EMBL/GenBank/DDBJ whole genome shotgun (WGS) entry which is preliminary data.</text>
</comment>
<dbReference type="EMBL" id="LGST01000032">
    <property type="protein sequence ID" value="KND98412.1"/>
    <property type="molecule type" value="Genomic_DNA"/>
</dbReference>
<dbReference type="InterPro" id="IPR016024">
    <property type="entry name" value="ARM-type_fold"/>
</dbReference>
<dbReference type="VEuPathDB" id="FungiDB:CJJ09_000516"/>
<dbReference type="GO" id="GO:0019887">
    <property type="term" value="F:protein kinase regulator activity"/>
    <property type="evidence" value="ECO:0007669"/>
    <property type="project" value="TreeGrafter"/>
</dbReference>
<feature type="domain" description="TOG" evidence="4">
    <location>
        <begin position="1811"/>
        <end position="2061"/>
    </location>
</feature>
<dbReference type="InterPro" id="IPR011989">
    <property type="entry name" value="ARM-like"/>
</dbReference>
<dbReference type="SMART" id="SM01349">
    <property type="entry name" value="TOG"/>
    <property type="match status" value="2"/>
</dbReference>
<accession>A0A0L0NW78</accession>
<dbReference type="Pfam" id="PF12074">
    <property type="entry name" value="Gcn1_N"/>
    <property type="match status" value="1"/>
</dbReference>
<dbReference type="InterPro" id="IPR056810">
    <property type="entry name" value="GNC1-like_N"/>
</dbReference>
<dbReference type="Gene3D" id="1.25.10.10">
    <property type="entry name" value="Leucine-rich Repeat Variant"/>
    <property type="match status" value="5"/>
</dbReference>
<dbReference type="InterPro" id="IPR034085">
    <property type="entry name" value="TOG"/>
</dbReference>
<reference evidence="6" key="1">
    <citation type="journal article" date="2015" name="BMC Genomics">
        <title>Draft genome of a commonly misdiagnosed multidrug resistant pathogen Candida auris.</title>
        <authorList>
            <person name="Chatterjee S."/>
            <person name="Alampalli S.V."/>
            <person name="Nageshan R.K."/>
            <person name="Chettiar S.T."/>
            <person name="Joshi S."/>
            <person name="Tatu U.S."/>
        </authorList>
    </citation>
    <scope>NUCLEOTIDE SEQUENCE [LARGE SCALE GENOMIC DNA]</scope>
    <source>
        <strain evidence="6">6684</strain>
    </source>
</reference>
<feature type="domain" description="TOG" evidence="4">
    <location>
        <begin position="1362"/>
        <end position="1604"/>
    </location>
</feature>
<dbReference type="VEuPathDB" id="FungiDB:B9J08_003589"/>
<dbReference type="InterPro" id="IPR056809">
    <property type="entry name" value="HEAT_GCN1_fung"/>
</dbReference>
<dbReference type="GO" id="GO:0034198">
    <property type="term" value="P:cellular response to amino acid starvation"/>
    <property type="evidence" value="ECO:0007669"/>
    <property type="project" value="TreeGrafter"/>
</dbReference>
<dbReference type="GO" id="GO:0006417">
    <property type="term" value="P:regulation of translation"/>
    <property type="evidence" value="ECO:0007669"/>
    <property type="project" value="TreeGrafter"/>
</dbReference>
<evidence type="ECO:0000259" key="4">
    <source>
        <dbReference type="SMART" id="SM01349"/>
    </source>
</evidence>
<dbReference type="PANTHER" id="PTHR23346">
    <property type="entry name" value="TRANSLATIONAL ACTIVATOR GCN1-RELATED"/>
    <property type="match status" value="1"/>
</dbReference>
<dbReference type="InterPro" id="IPR057546">
    <property type="entry name" value="HEAT_GCN1"/>
</dbReference>
<evidence type="ECO:0000313" key="5">
    <source>
        <dbReference type="EMBL" id="KND98412.1"/>
    </source>
</evidence>
<dbReference type="Proteomes" id="UP000037122">
    <property type="component" value="Unassembled WGS sequence"/>
</dbReference>
<dbReference type="Pfam" id="PF25801">
    <property type="entry name" value="HEAT_GCN1_C_2"/>
    <property type="match status" value="1"/>
</dbReference>
<dbReference type="Pfam" id="PF24993">
    <property type="entry name" value="GNC1_N"/>
    <property type="match status" value="1"/>
</dbReference>
<dbReference type="Pfam" id="PF24984">
    <property type="entry name" value="HEAT_EF3_GNC1"/>
    <property type="match status" value="1"/>
</dbReference>
<feature type="repeat" description="HEAT" evidence="3">
    <location>
        <begin position="2003"/>
        <end position="2040"/>
    </location>
</feature>
<dbReference type="VEuPathDB" id="FungiDB:CJI96_0002122"/>
<name>A0A0L0NW78_CANAR</name>
<dbReference type="InterPro" id="IPR022716">
    <property type="entry name" value="Gcn1_N"/>
</dbReference>
<dbReference type="GO" id="GO:0005829">
    <property type="term" value="C:cytosol"/>
    <property type="evidence" value="ECO:0007669"/>
    <property type="project" value="TreeGrafter"/>
</dbReference>
<dbReference type="SUPFAM" id="SSF48371">
    <property type="entry name" value="ARM repeat"/>
    <property type="match status" value="4"/>
</dbReference>
<sequence length="2719" mass="299697">MAPSEAQNALTIDDLRENASSILSDSLTSRRVPALKLINRYLTSKDDLSLVQDKPLVQTLTMLVLKSYNYYQDAASRTEAALVLENLAQLDEDYAKAAIKYINAIALKLANLALTGLVSLLTWSCMLVVVEGQRQSAELSKALTNLAILLENCVEASLEGGKLKSTHKKRVLEASLAQTKNTLIQIFTRNSPDAVDQFVKNTISDSTISPSAATLFLAVLAEALHDLQSSHPAYIAHLKESELSSSITNFFAEKVVLAKTGPSAFAISYFTKWYLDEISTRDEFVKKILPNLEKAILRSSEIGFCHLMCPIFENKSDTIDLSDVFATSKILSHIISGVKSTKEHVRDKAAKSLILIFKNALPKISSADAAKVMDEIVKAFKGTTNPDAKILLAKSLNDINVHDVSGFSKMFSSLLPLAAKELNEGILHALTGTLISQFVSCLRYGYGLPSDEVTKVETQIKAGLSNAKLNLRSIWATQLGNALYRSQEENDDVVSLFKLILPELTKSLEEAILSPLLTVSNKGIACAYVAIAISHKFVQKTEVDSEKLFRKPLNDSSESFSILLSPKVLAKLKENEQKWCLRALIACFDYLKEHSQKFGTSLLYFTISRNVPFDVRMEALDSLRTLMNREGVKTSESVLPAIHKVLYLAEGDSQDFADLNLDFKHLAQVLNVVVQQLDPDLAEKNLIDIIVPAHHPKIPVKEEWIGVALRSSLDPGRVVASHADEILDKVLNVLATSDINGDIFKAAKKAFVTIGFVSPAVAMPKIADFLETDFDISVLDEYDATTVKIWKANEGDLVVDVLSDKKVKNEDKNSKDYETRKWEENLKKELAQKKGVKKLTKEEQQLVNNQLSEELRIRKELDSKIRTLLRGFHIVQALTSIARPDVFNYGGTRWFLNAVNGMLSVIKHPLSVDIFGEFATSVFIETSKVINYRLGPLKEMTGVAVLRVHEAKGIPERYLELPLIELLGKVLFRIKILVDDWFDTLSFIYILPMLTQILIQGRDIALKNSKKRIVTSEFEEEDPQEEQLLLTIDIISSLASSFSDETISRDMILKSLLALMKIPTKAKLAKECFLTVCQHIAVSLTELDVDLLLSNLITPDVFVKTAILQGIDSEFDLSEDLTYSNELWIATHDNDANVADLAATIWEDSKLELVEDAPHRLFKYFGHEDAGLRLTVAKALASAVKFLKEKNGEIFNDTLEKLIILFYEMENPPPPPLDKFGLPITNHASQKDAWEDRSTVALALKQIAPLFESKKSVEDVFYFLVERETLGDKEDSVGQELLEAGIAILEQHGRTHVEVLIPIFEKCLGQKDQGLKKQDRIKERVIILYGTLGRFLDANDDRLRIIVDRLLATLDTPSEDVQYAVSECIAPLVKSIEPKLQDHLDALFDKLWKGQSLAVRQGAAYGIAGLVKGAGIRSLFSNDVMRNIMSAAEDKRSDRIKEGVAFTLDCLSQSLGAKFEPYVIEALPFLLKSLGDSSSAVREAADMTARQIMKNSTSYGVKKMIPLTINHMDDIAWRTKKGSVELLGSMAYLDPTQLSASLSTIVPEIVAVLNDSHKEVRRAAEQALKRFGEVIRNPEIQAIVPDLINAIGDPTKYTDIALDKLIRTQFVHYIDGPSLALIIHVIHRGMKDRSASTKKKSCQIVGNMAILVDSKDLLPYLNSLVAELEIAMVDPVPATRSTGARALGSLVEKLGEEQFPDLIPRLVDTLKDQSKAGDRLGSAQALAEVICGLGLSKLDEMLPDILKQASSPYTHIRAGFLPLLLFLPVCFGSQFAPYLSSIIPPILSGLADTDEEIRETALKAGRLIVKNYANKAIDLLLPELELGLTDSSYRIRLSSLELTADLLFQVTGISGKNELTEEQSSVNRNLVEVLGQERRDRMLAALFICRSDVTSVVRAAAIDTWKALVANTPRTIKEIIPSLTMLIVKRCASSDETHRQIAATTLGEVVRRVGANALNQLLPSLEEALVSGDSDAKQGICIALSELINSSSEDALQTHQDVFIRIVRESLVDSSAEVRKAAAQAFESLQNHLGKVVIDEILPNLLNLLESSDNSENALLALQDIMATKADVIFPILIPTLLSPPFDASKAKSLSSLASVAGHALYSRLGSIVNTLLQAVIDTKNTGTPEEQTEVEEAFDNILLSIEDDEGVHPIMQQLMSLVKHQDADKRAAVSERLGPFFAKTNLDYSIYVPDMVTQFILALGDKDADVVKGTFEALSSLVKAQDKTMLEKLVKPAHQSLSIAGVRGEELAGFALPKGPSCVLPIFSHGLMYGNAEQRELSASSIAEIILRTPAANLRPFATTITGPLIRVIGERVSSDVKSAILTALTNLLLKIPQFLRPFIPQLQRTFVRSLSDVSNDKLRHGAVNALGVLIEFQPRVDPLVTELVQGTKNAEDQGIKTAMLNALLQVVVKGGNNMSESSKSSVMALVEEEINTVSEKSAVAYARLLGSLSQILSTEEAANILLTKILNKRQHSEDMKFAILSINSFLRDAPKHIFDTGMLDEIVHFIVECSNNSIPYISDNAVIALGKVLLLHGETASPKQAGSDKATSPWQLPEALSSKIVSQLCKCALKPESNSPDTRRLSLVVLRTVGRLKHDVIVTPHLNEISPAVFSCLRDGIIPIRLAAEKAYLAVFNLIEDKDMKEFTAWFDEASKKPISTITGVTIQPRSIGDYTKRVASRLANVERERLQDGGDDEALFSDRIEDENEIWAVGGT</sequence>
<dbReference type="PROSITE" id="PS50077">
    <property type="entry name" value="HEAT_REPEAT"/>
    <property type="match status" value="3"/>
</dbReference>
<organism evidence="5 6">
    <name type="scientific">Candidozyma auris</name>
    <name type="common">Yeast</name>
    <name type="synonym">Candida auris</name>
    <dbReference type="NCBI Taxonomy" id="498019"/>
    <lineage>
        <taxon>Eukaryota</taxon>
        <taxon>Fungi</taxon>
        <taxon>Dikarya</taxon>
        <taxon>Ascomycota</taxon>
        <taxon>Saccharomycotina</taxon>
        <taxon>Pichiomycetes</taxon>
        <taxon>Metschnikowiaceae</taxon>
        <taxon>Candidozyma</taxon>
    </lineage>
</organism>
<evidence type="ECO:0000256" key="1">
    <source>
        <dbReference type="ARBA" id="ARBA00007366"/>
    </source>
</evidence>
<dbReference type="PANTHER" id="PTHR23346:SF7">
    <property type="entry name" value="STALLED RIBOSOME SENSOR GCN1"/>
    <property type="match status" value="1"/>
</dbReference>
<keyword evidence="2" id="KW-0677">Repeat</keyword>
<proteinExistence type="inferred from homology"/>
<dbReference type="InterPro" id="IPR021133">
    <property type="entry name" value="HEAT_type_2"/>
</dbReference>
<dbReference type="VEuPathDB" id="FungiDB:QG37_04764"/>
<evidence type="ECO:0000256" key="2">
    <source>
        <dbReference type="ARBA" id="ARBA00022737"/>
    </source>
</evidence>
<feature type="repeat" description="HEAT" evidence="3">
    <location>
        <begin position="1545"/>
        <end position="1582"/>
    </location>
</feature>
<dbReference type="VEuPathDB" id="FungiDB:CJJ07_005375"/>
<dbReference type="VEuPathDB" id="FungiDB:CJI97_003662"/>
<gene>
    <name evidence="5" type="ORF">QG37_04764</name>
</gene>
<dbReference type="Pfam" id="PF24916">
    <property type="entry name" value="HEAT_GCN1_fung"/>
    <property type="match status" value="1"/>
</dbReference>
<feature type="repeat" description="HEAT" evidence="3">
    <location>
        <begin position="1702"/>
        <end position="1741"/>
    </location>
</feature>
<comment type="similarity">
    <text evidence="1">Belongs to the GCN1 family.</text>
</comment>
<evidence type="ECO:0000256" key="3">
    <source>
        <dbReference type="PROSITE-ProRule" id="PRU00103"/>
    </source>
</evidence>
<evidence type="ECO:0000313" key="6">
    <source>
        <dbReference type="Proteomes" id="UP000037122"/>
    </source>
</evidence>
<dbReference type="Pfam" id="PF24987">
    <property type="entry name" value="HEAT_EF3_N"/>
    <property type="match status" value="1"/>
</dbReference>